<dbReference type="Pfam" id="PF14278">
    <property type="entry name" value="TetR_C_8"/>
    <property type="match status" value="1"/>
</dbReference>
<reference evidence="4 5" key="1">
    <citation type="submission" date="2016-11" db="EMBL/GenBank/DDBJ databases">
        <authorList>
            <person name="Jaros S."/>
            <person name="Januszkiewicz K."/>
            <person name="Wedrychowicz H."/>
        </authorList>
    </citation>
    <scope>NUCLEOTIDE SEQUENCE [LARGE SCALE GENOMIC DNA]</scope>
    <source>
        <strain evidence="4 5">DSM 15930</strain>
    </source>
</reference>
<evidence type="ECO:0000259" key="3">
    <source>
        <dbReference type="PROSITE" id="PS50977"/>
    </source>
</evidence>
<dbReference type="SUPFAM" id="SSF46689">
    <property type="entry name" value="Homeodomain-like"/>
    <property type="match status" value="1"/>
</dbReference>
<feature type="domain" description="HTH tetR-type" evidence="3">
    <location>
        <begin position="7"/>
        <end position="67"/>
    </location>
</feature>
<protein>
    <submittedName>
        <fullName evidence="4">Transcriptional regulator, TetR family</fullName>
    </submittedName>
</protein>
<dbReference type="PANTHER" id="PTHR43479">
    <property type="entry name" value="ACREF/ENVCD OPERON REPRESSOR-RELATED"/>
    <property type="match status" value="1"/>
</dbReference>
<name>A0A1M7JJE9_9FIRM</name>
<dbReference type="PROSITE" id="PS50977">
    <property type="entry name" value="HTH_TETR_2"/>
    <property type="match status" value="1"/>
</dbReference>
<dbReference type="STRING" id="1120996.SAMN02746066_02316"/>
<dbReference type="InterPro" id="IPR001647">
    <property type="entry name" value="HTH_TetR"/>
</dbReference>
<dbReference type="OrthoDB" id="9810250at2"/>
<dbReference type="AlphaFoldDB" id="A0A1M7JJE9"/>
<evidence type="ECO:0000256" key="1">
    <source>
        <dbReference type="ARBA" id="ARBA00023125"/>
    </source>
</evidence>
<dbReference type="RefSeq" id="WP_073287785.1">
    <property type="nucleotide sequence ID" value="NZ_FRCP01000011.1"/>
</dbReference>
<evidence type="ECO:0000313" key="5">
    <source>
        <dbReference type="Proteomes" id="UP000184038"/>
    </source>
</evidence>
<dbReference type="Gene3D" id="1.10.357.10">
    <property type="entry name" value="Tetracycline Repressor, domain 2"/>
    <property type="match status" value="1"/>
</dbReference>
<dbReference type="GO" id="GO:0003677">
    <property type="term" value="F:DNA binding"/>
    <property type="evidence" value="ECO:0007669"/>
    <property type="project" value="UniProtKB-UniRule"/>
</dbReference>
<keyword evidence="1 2" id="KW-0238">DNA-binding</keyword>
<feature type="DNA-binding region" description="H-T-H motif" evidence="2">
    <location>
        <begin position="30"/>
        <end position="49"/>
    </location>
</feature>
<keyword evidence="5" id="KW-1185">Reference proteome</keyword>
<proteinExistence type="predicted"/>
<dbReference type="PANTHER" id="PTHR43479:SF23">
    <property type="entry name" value="HTH TETR-TYPE DOMAIN-CONTAINING PROTEIN"/>
    <property type="match status" value="1"/>
</dbReference>
<accession>A0A1M7JJE9</accession>
<evidence type="ECO:0000256" key="2">
    <source>
        <dbReference type="PROSITE-ProRule" id="PRU00335"/>
    </source>
</evidence>
<evidence type="ECO:0000313" key="4">
    <source>
        <dbReference type="EMBL" id="SHM53021.1"/>
    </source>
</evidence>
<gene>
    <name evidence="4" type="ORF">SAMN02746066_02316</name>
</gene>
<dbReference type="Proteomes" id="UP000184038">
    <property type="component" value="Unassembled WGS sequence"/>
</dbReference>
<organism evidence="4 5">
    <name type="scientific">Anaerosporobacter mobilis DSM 15930</name>
    <dbReference type="NCBI Taxonomy" id="1120996"/>
    <lineage>
        <taxon>Bacteria</taxon>
        <taxon>Bacillati</taxon>
        <taxon>Bacillota</taxon>
        <taxon>Clostridia</taxon>
        <taxon>Lachnospirales</taxon>
        <taxon>Lachnospiraceae</taxon>
        <taxon>Anaerosporobacter</taxon>
    </lineage>
</organism>
<sequence>MVKKRNTETKQQIKTSFTKLLKEKGMDSLTISDIARDATINRGTFYLHYLDKYDLMEKLENDVIEELTRILLSDNPNEIDDPIEIIPYNAILNALYYVKSDFEFIEALTGTGGDPMFVEKFKRILEKLIQIQIEKTDKLNFSMKGLPEDYAREILLSSATAIVLLWIKKGALESPEQIAEMLSKAKDISPYELLV</sequence>
<dbReference type="EMBL" id="FRCP01000011">
    <property type="protein sequence ID" value="SHM53021.1"/>
    <property type="molecule type" value="Genomic_DNA"/>
</dbReference>
<dbReference type="InterPro" id="IPR009057">
    <property type="entry name" value="Homeodomain-like_sf"/>
</dbReference>
<dbReference type="InterPro" id="IPR039532">
    <property type="entry name" value="TetR_C_Firmicutes"/>
</dbReference>
<dbReference type="Pfam" id="PF00440">
    <property type="entry name" value="TetR_N"/>
    <property type="match status" value="1"/>
</dbReference>
<dbReference type="InterPro" id="IPR050624">
    <property type="entry name" value="HTH-type_Tx_Regulator"/>
</dbReference>